<evidence type="ECO:0000313" key="2">
    <source>
        <dbReference type="EMBL" id="KAK9422879.1"/>
    </source>
</evidence>
<dbReference type="SUPFAM" id="SSF48264">
    <property type="entry name" value="Cytochrome P450"/>
    <property type="match status" value="1"/>
</dbReference>
<gene>
    <name evidence="2" type="ORF">SUNI508_04546</name>
</gene>
<dbReference type="Gene3D" id="1.10.630.10">
    <property type="entry name" value="Cytochrome P450"/>
    <property type="match status" value="1"/>
</dbReference>
<keyword evidence="3" id="KW-1185">Reference proteome</keyword>
<name>A0ABR2V8K5_9PEZI</name>
<feature type="transmembrane region" description="Helical" evidence="1">
    <location>
        <begin position="70"/>
        <end position="88"/>
    </location>
</feature>
<dbReference type="InterPro" id="IPR036396">
    <property type="entry name" value="Cyt_P450_sf"/>
</dbReference>
<comment type="caution">
    <text evidence="2">The sequence shown here is derived from an EMBL/GenBank/DDBJ whole genome shotgun (WGS) entry which is preliminary data.</text>
</comment>
<evidence type="ECO:0000256" key="1">
    <source>
        <dbReference type="SAM" id="Phobius"/>
    </source>
</evidence>
<protein>
    <submittedName>
        <fullName evidence="2">Uncharacterized protein</fullName>
    </submittedName>
</protein>
<proteinExistence type="predicted"/>
<sequence length="144" mass="16327">MATAYKDVNFLSFWLGVLVHLGVFIRGEWHLQAPAIFVTHTGALSMLLTMEICSSTKVTVQGLLDAASPFMTYLLGLLGSITVYRLFFHRLQSVPGPRLAAFSKLWHVWKCRDSRGHHVLESWRKKYGNIVRTGQVPTPQLHIH</sequence>
<keyword evidence="1" id="KW-0812">Transmembrane</keyword>
<dbReference type="EMBL" id="JARVKF010000101">
    <property type="protein sequence ID" value="KAK9422879.1"/>
    <property type="molecule type" value="Genomic_DNA"/>
</dbReference>
<evidence type="ECO:0000313" key="3">
    <source>
        <dbReference type="Proteomes" id="UP001408356"/>
    </source>
</evidence>
<keyword evidence="1" id="KW-1133">Transmembrane helix</keyword>
<accession>A0ABR2V8K5</accession>
<dbReference type="Proteomes" id="UP001408356">
    <property type="component" value="Unassembled WGS sequence"/>
</dbReference>
<reference evidence="2 3" key="1">
    <citation type="journal article" date="2024" name="J. Plant Pathol.">
        <title>Sequence and assembly of the genome of Seiridium unicorne, isolate CBS 538.82, causal agent of cypress canker disease.</title>
        <authorList>
            <person name="Scali E."/>
            <person name="Rocca G.D."/>
            <person name="Danti R."/>
            <person name="Garbelotto M."/>
            <person name="Barberini S."/>
            <person name="Baroncelli R."/>
            <person name="Emiliani G."/>
        </authorList>
    </citation>
    <scope>NUCLEOTIDE SEQUENCE [LARGE SCALE GENOMIC DNA]</scope>
    <source>
        <strain evidence="2 3">BM-138-508</strain>
    </source>
</reference>
<organism evidence="2 3">
    <name type="scientific">Seiridium unicorne</name>
    <dbReference type="NCBI Taxonomy" id="138068"/>
    <lineage>
        <taxon>Eukaryota</taxon>
        <taxon>Fungi</taxon>
        <taxon>Dikarya</taxon>
        <taxon>Ascomycota</taxon>
        <taxon>Pezizomycotina</taxon>
        <taxon>Sordariomycetes</taxon>
        <taxon>Xylariomycetidae</taxon>
        <taxon>Amphisphaeriales</taxon>
        <taxon>Sporocadaceae</taxon>
        <taxon>Seiridium</taxon>
    </lineage>
</organism>
<feature type="transmembrane region" description="Helical" evidence="1">
    <location>
        <begin position="7"/>
        <end position="25"/>
    </location>
</feature>
<keyword evidence="1" id="KW-0472">Membrane</keyword>